<sequence>MLIFDGHNDVLTELSRVGGRAAAPGYLTGLPGQMDLPRAQAGGFGGGFFALWSRSDGFTDFSTLGAEYDVPLPDPVPDAQAWEMIRAQADTLVALEELGALRICTSTTQIARARADGVLSAILHLEGAEGIGPDFYELEELYALGLRSLGPVWSRPNVFGHGVPFRYPSGPDIGPGLTERGRGLIARCEELGILVDLSHLNLAGFRDVAAISKRPLVATHSNAHAVVPHARNLTDEQLRIMADSGGLAGLNFESTFVRPDGRPDDDIPPAFLLAQLDHLIDRLGEEGVGLGSDFDGCTPPKWLNSVDKLPALVQVMEQHGYPPARIERICWGNWMRVLSEVWRETRP</sequence>
<dbReference type="InterPro" id="IPR008257">
    <property type="entry name" value="Pept_M19"/>
</dbReference>
<dbReference type="Pfam" id="PF01244">
    <property type="entry name" value="Peptidase_M19"/>
    <property type="match status" value="1"/>
</dbReference>
<name>A0A6B2NYA6_9RHOB</name>
<dbReference type="CDD" id="cd01301">
    <property type="entry name" value="rDP_like"/>
    <property type="match status" value="1"/>
</dbReference>
<dbReference type="PANTHER" id="PTHR10443">
    <property type="entry name" value="MICROSOMAL DIPEPTIDASE"/>
    <property type="match status" value="1"/>
</dbReference>
<dbReference type="AlphaFoldDB" id="A0A6B2NYA6"/>
<dbReference type="GO" id="GO:0006508">
    <property type="term" value="P:proteolysis"/>
    <property type="evidence" value="ECO:0007669"/>
    <property type="project" value="InterPro"/>
</dbReference>
<protein>
    <submittedName>
        <fullName evidence="1">Membrane dipeptidase</fullName>
    </submittedName>
</protein>
<proteinExistence type="predicted"/>
<evidence type="ECO:0000313" key="1">
    <source>
        <dbReference type="EMBL" id="NDW47399.1"/>
    </source>
</evidence>
<dbReference type="SUPFAM" id="SSF51556">
    <property type="entry name" value="Metallo-dependent hydrolases"/>
    <property type="match status" value="1"/>
</dbReference>
<reference evidence="1" key="1">
    <citation type="submission" date="2020-02" db="EMBL/GenBank/DDBJ databases">
        <title>Delineation of the pyrene-degrading pathway in Roseobacter clade bacteria by genomic analysis.</title>
        <authorList>
            <person name="Zhou H."/>
            <person name="Wang H."/>
        </authorList>
    </citation>
    <scope>NUCLEOTIDE SEQUENCE</scope>
    <source>
        <strain evidence="1">PrR005</strain>
    </source>
</reference>
<accession>A0A6B2NYA6</accession>
<dbReference type="PROSITE" id="PS51365">
    <property type="entry name" value="RENAL_DIPEPTIDASE_2"/>
    <property type="match status" value="1"/>
</dbReference>
<dbReference type="RefSeq" id="WP_164132410.1">
    <property type="nucleotide sequence ID" value="NZ_JAAGOX010000054.1"/>
</dbReference>
<organism evidence="1">
    <name type="scientific">Ruegeria sp. PrR005</name>
    <dbReference type="NCBI Taxonomy" id="2706882"/>
    <lineage>
        <taxon>Bacteria</taxon>
        <taxon>Pseudomonadati</taxon>
        <taxon>Pseudomonadota</taxon>
        <taxon>Alphaproteobacteria</taxon>
        <taxon>Rhodobacterales</taxon>
        <taxon>Roseobacteraceae</taxon>
        <taxon>Ruegeria</taxon>
    </lineage>
</organism>
<dbReference type="InterPro" id="IPR032466">
    <property type="entry name" value="Metal_Hydrolase"/>
</dbReference>
<dbReference type="EMBL" id="JAAGOX010000054">
    <property type="protein sequence ID" value="NDW47399.1"/>
    <property type="molecule type" value="Genomic_DNA"/>
</dbReference>
<gene>
    <name evidence="1" type="ORF">G0P99_20845</name>
</gene>
<dbReference type="GO" id="GO:0070573">
    <property type="term" value="F:metallodipeptidase activity"/>
    <property type="evidence" value="ECO:0007669"/>
    <property type="project" value="InterPro"/>
</dbReference>
<dbReference type="Gene3D" id="3.20.20.140">
    <property type="entry name" value="Metal-dependent hydrolases"/>
    <property type="match status" value="1"/>
</dbReference>
<comment type="caution">
    <text evidence="1">The sequence shown here is derived from an EMBL/GenBank/DDBJ whole genome shotgun (WGS) entry which is preliminary data.</text>
</comment>
<dbReference type="PANTHER" id="PTHR10443:SF12">
    <property type="entry name" value="DIPEPTIDASE"/>
    <property type="match status" value="1"/>
</dbReference>